<accession>A0ABN9AHT1</accession>
<evidence type="ECO:0008006" key="3">
    <source>
        <dbReference type="Google" id="ProtNLM"/>
    </source>
</evidence>
<gene>
    <name evidence="1" type="ORF">SPARVUS_LOCUS877292</name>
</gene>
<comment type="caution">
    <text evidence="1">The sequence shown here is derived from an EMBL/GenBank/DDBJ whole genome shotgun (WGS) entry which is preliminary data.</text>
</comment>
<evidence type="ECO:0000313" key="2">
    <source>
        <dbReference type="Proteomes" id="UP001162483"/>
    </source>
</evidence>
<protein>
    <recommendedName>
        <fullName evidence="3">Secreted protein</fullName>
    </recommendedName>
</protein>
<organism evidence="1 2">
    <name type="scientific">Staurois parvus</name>
    <dbReference type="NCBI Taxonomy" id="386267"/>
    <lineage>
        <taxon>Eukaryota</taxon>
        <taxon>Metazoa</taxon>
        <taxon>Chordata</taxon>
        <taxon>Craniata</taxon>
        <taxon>Vertebrata</taxon>
        <taxon>Euteleostomi</taxon>
        <taxon>Amphibia</taxon>
        <taxon>Batrachia</taxon>
        <taxon>Anura</taxon>
        <taxon>Neobatrachia</taxon>
        <taxon>Ranoidea</taxon>
        <taxon>Ranidae</taxon>
        <taxon>Staurois</taxon>
    </lineage>
</organism>
<feature type="non-terminal residue" evidence="1">
    <location>
        <position position="60"/>
    </location>
</feature>
<sequence>MGPRTAWSRCCCSAHSVTWVPVRPPIASTLPYATLKSPHTPAVVHFVIGCWQITGLPLVP</sequence>
<reference evidence="1" key="1">
    <citation type="submission" date="2023-05" db="EMBL/GenBank/DDBJ databases">
        <authorList>
            <person name="Stuckert A."/>
        </authorList>
    </citation>
    <scope>NUCLEOTIDE SEQUENCE</scope>
</reference>
<evidence type="ECO:0000313" key="1">
    <source>
        <dbReference type="EMBL" id="CAI9535549.1"/>
    </source>
</evidence>
<dbReference type="Proteomes" id="UP001162483">
    <property type="component" value="Unassembled WGS sequence"/>
</dbReference>
<keyword evidence="2" id="KW-1185">Reference proteome</keyword>
<proteinExistence type="predicted"/>
<name>A0ABN9AHT1_9NEOB</name>
<dbReference type="EMBL" id="CATNWA010000271">
    <property type="protein sequence ID" value="CAI9535549.1"/>
    <property type="molecule type" value="Genomic_DNA"/>
</dbReference>